<dbReference type="EMBL" id="HE600975">
    <property type="protein sequence ID" value="CAP38078.2"/>
    <property type="molecule type" value="Genomic_DNA"/>
</dbReference>
<protein>
    <submittedName>
        <fullName evidence="1">Protein CBG21129</fullName>
    </submittedName>
</protein>
<sequence length="627" mass="72153">MSKPLNYDMWPPVMQYMDLGNRTLLSLKYPKIRLTDKRCPARVERIHVTEMGVKVNDTKFIVKKYESGEYMETSGSDSDPSRTIILKTEVPVSQAKQQLFLAFFHRKLDINTLILDREFRREDVSWPSDLKIKIRNLWVSPYQSHFETYANTVLETRDFLNEINGILSHPLESMDLGTCVLMSHSVTNSAKTLLVHKYAHGIEECGSHRIHVQNTRTHFLEPVRIVEKWQLTKPEVGRHFSLATDNLSWAQWVFRTIEMRPDAHVTFALSTDVISYGITFPIGNGKEINVFVTSSKKGSEYVLNFKIDGTNQSMSRPLLYDIWPTVIERMELSNRILMIQKCSALRRTEQRCRADANTVEITANSVKINKTSFQVEKYESGEHIEVSKENGGSKTVVLKTTVPLLEARMKLLKAVMKRRSGMLNVKNLSILGDVISPPNLKLCVQNVKVGKPYGPFQEVFREKERRTIRMIVNLHKTLTADSFPLESLEIDNNFSLVSSGVAKTVITTREAIGIQSTNIHRIHVKNCIIDWLTVTALVENWQNSKPEIGRHYSLEVSNRIGSAFRYFLSAQDSPGVQRNYKLANEMYQYGLTFPINQEKVLNVFMEHVKKENRMEEHVMHFKVDPKL</sequence>
<accession>A8XZF1</accession>
<dbReference type="eggNOG" id="ENOG502S9P7">
    <property type="taxonomic scope" value="Eukaryota"/>
</dbReference>
<evidence type="ECO:0000313" key="3">
    <source>
        <dbReference type="WormBase" id="CBG21129"/>
    </source>
</evidence>
<gene>
    <name evidence="1 3" type="ORF">CBG21129</name>
    <name evidence="1" type="ORF">CBG_21129</name>
</gene>
<proteinExistence type="predicted"/>
<dbReference type="PANTHER" id="PTHR31379:SF1">
    <property type="entry name" value="F-BOX C PROTEIN-RELATED"/>
    <property type="match status" value="1"/>
</dbReference>
<dbReference type="Proteomes" id="UP000008549">
    <property type="component" value="Unassembled WGS sequence"/>
</dbReference>
<dbReference type="Pfam" id="PF12078">
    <property type="entry name" value="DUF3557"/>
    <property type="match status" value="2"/>
</dbReference>
<dbReference type="WormBase" id="CBG21129">
    <property type="protein sequence ID" value="CBP11727"/>
    <property type="gene ID" value="WBGene00039986"/>
</dbReference>
<dbReference type="STRING" id="6238.A8XZF1"/>
<dbReference type="InterPro" id="IPR021942">
    <property type="entry name" value="DUF3557"/>
</dbReference>
<evidence type="ECO:0000313" key="1">
    <source>
        <dbReference type="EMBL" id="CAP38078.2"/>
    </source>
</evidence>
<dbReference type="PANTHER" id="PTHR31379">
    <property type="entry name" value="F-BOX C PROTEIN-RELATED-RELATED"/>
    <property type="match status" value="1"/>
</dbReference>
<dbReference type="InParanoid" id="A8XZF1"/>
<dbReference type="GeneID" id="8584741"/>
<evidence type="ECO:0000313" key="2">
    <source>
        <dbReference type="Proteomes" id="UP000008549"/>
    </source>
</evidence>
<name>A8XZF1_CAEBR</name>
<reference evidence="1 2" key="1">
    <citation type="journal article" date="2003" name="PLoS Biol.">
        <title>The genome sequence of Caenorhabditis briggsae: a platform for comparative genomics.</title>
        <authorList>
            <person name="Stein L.D."/>
            <person name="Bao Z."/>
            <person name="Blasiar D."/>
            <person name="Blumenthal T."/>
            <person name="Brent M.R."/>
            <person name="Chen N."/>
            <person name="Chinwalla A."/>
            <person name="Clarke L."/>
            <person name="Clee C."/>
            <person name="Coghlan A."/>
            <person name="Coulson A."/>
            <person name="D'Eustachio P."/>
            <person name="Fitch D.H."/>
            <person name="Fulton L.A."/>
            <person name="Fulton R.E."/>
            <person name="Griffiths-Jones S."/>
            <person name="Harris T.W."/>
            <person name="Hillier L.W."/>
            <person name="Kamath R."/>
            <person name="Kuwabara P.E."/>
            <person name="Mardis E.R."/>
            <person name="Marra M.A."/>
            <person name="Miner T.L."/>
            <person name="Minx P."/>
            <person name="Mullikin J.C."/>
            <person name="Plumb R.W."/>
            <person name="Rogers J."/>
            <person name="Schein J.E."/>
            <person name="Sohrmann M."/>
            <person name="Spieth J."/>
            <person name="Stajich J.E."/>
            <person name="Wei C."/>
            <person name="Willey D."/>
            <person name="Wilson R.K."/>
            <person name="Durbin R."/>
            <person name="Waterston R.H."/>
        </authorList>
    </citation>
    <scope>NUCLEOTIDE SEQUENCE [LARGE SCALE GENOMIC DNA]</scope>
    <source>
        <strain evidence="1 2">AF16</strain>
    </source>
</reference>
<dbReference type="HOGENOM" id="CLU_477552_0_0_1"/>
<dbReference type="KEGG" id="cbr:CBG_21129"/>
<dbReference type="RefSeq" id="XP_002642747.2">
    <property type="nucleotide sequence ID" value="XM_002642701.2"/>
</dbReference>
<dbReference type="CTD" id="8584741"/>
<organism evidence="1 2">
    <name type="scientific">Caenorhabditis briggsae</name>
    <dbReference type="NCBI Taxonomy" id="6238"/>
    <lineage>
        <taxon>Eukaryota</taxon>
        <taxon>Metazoa</taxon>
        <taxon>Ecdysozoa</taxon>
        <taxon>Nematoda</taxon>
        <taxon>Chromadorea</taxon>
        <taxon>Rhabditida</taxon>
        <taxon>Rhabditina</taxon>
        <taxon>Rhabditomorpha</taxon>
        <taxon>Rhabditoidea</taxon>
        <taxon>Rhabditidae</taxon>
        <taxon>Peloderinae</taxon>
        <taxon>Caenorhabditis</taxon>
    </lineage>
</organism>
<keyword evidence="2" id="KW-1185">Reference proteome</keyword>
<dbReference type="AlphaFoldDB" id="A8XZF1"/>
<reference evidence="1 2" key="2">
    <citation type="journal article" date="2011" name="PLoS Genet.">
        <title>Caenorhabditis briggsae recombinant inbred line genotypes reveal inter-strain incompatibility and the evolution of recombination.</title>
        <authorList>
            <person name="Ross J.A."/>
            <person name="Koboldt D.C."/>
            <person name="Staisch J.E."/>
            <person name="Chamberlin H.M."/>
            <person name="Gupta B.P."/>
            <person name="Miller R.D."/>
            <person name="Baird S.E."/>
            <person name="Haag E.S."/>
        </authorList>
    </citation>
    <scope>NUCLEOTIDE SEQUENCE [LARGE SCALE GENOMIC DNA]</scope>
    <source>
        <strain evidence="1 2">AF16</strain>
    </source>
</reference>